<dbReference type="InterPro" id="IPR015422">
    <property type="entry name" value="PyrdxlP-dep_Trfase_small"/>
</dbReference>
<dbReference type="NCBIfam" id="NF006580">
    <property type="entry name" value="PRK09105.1"/>
    <property type="match status" value="1"/>
</dbReference>
<dbReference type="KEGG" id="psuw:WQ53_14735"/>
<organism evidence="7 8">
    <name type="scientific">Pseudoxanthomonas suwonensis</name>
    <dbReference type="NCBI Taxonomy" id="314722"/>
    <lineage>
        <taxon>Bacteria</taxon>
        <taxon>Pseudomonadati</taxon>
        <taxon>Pseudomonadota</taxon>
        <taxon>Gammaproteobacteria</taxon>
        <taxon>Lysobacterales</taxon>
        <taxon>Lysobacteraceae</taxon>
        <taxon>Pseudoxanthomonas</taxon>
    </lineage>
</organism>
<comment type="similarity">
    <text evidence="1">Belongs to the class-II pyridoxal-phosphate-dependent aminotransferase family. Histidinol-phosphate aminotransferase subfamily.</text>
</comment>
<evidence type="ECO:0000256" key="4">
    <source>
        <dbReference type="ARBA" id="ARBA00022898"/>
    </source>
</evidence>
<keyword evidence="8" id="KW-1185">Reference proteome</keyword>
<dbReference type="PATRIC" id="fig|314722.6.peg.3192"/>
<protein>
    <submittedName>
        <fullName evidence="7">Aminotransferase</fullName>
        <ecNumber evidence="7">2.6.1.9</ecNumber>
    </submittedName>
</protein>
<keyword evidence="2 7" id="KW-0032">Aminotransferase</keyword>
<feature type="chain" id="PRO_5002415808" evidence="5">
    <location>
        <begin position="32"/>
        <end position="376"/>
    </location>
</feature>
<dbReference type="InterPro" id="IPR004839">
    <property type="entry name" value="Aminotransferase_I/II_large"/>
</dbReference>
<dbReference type="EMBL" id="CP011144">
    <property type="protein sequence ID" value="AKC87829.1"/>
    <property type="molecule type" value="Genomic_DNA"/>
</dbReference>
<accession>A0A0E3Z399</accession>
<dbReference type="InterPro" id="IPR015424">
    <property type="entry name" value="PyrdxlP-dep_Trfase"/>
</dbReference>
<dbReference type="CDD" id="cd00609">
    <property type="entry name" value="AAT_like"/>
    <property type="match status" value="1"/>
</dbReference>
<dbReference type="AlphaFoldDB" id="A0A0E3Z399"/>
<dbReference type="InterPro" id="IPR015421">
    <property type="entry name" value="PyrdxlP-dep_Trfase_major"/>
</dbReference>
<dbReference type="Proteomes" id="UP000033067">
    <property type="component" value="Chromosome"/>
</dbReference>
<name>A0A0E3Z399_9GAMM</name>
<dbReference type="RefSeq" id="WP_052633442.1">
    <property type="nucleotide sequence ID" value="NZ_CP011144.1"/>
</dbReference>
<keyword evidence="5" id="KW-0732">Signal</keyword>
<dbReference type="EC" id="2.6.1.9" evidence="7"/>
<evidence type="ECO:0000256" key="3">
    <source>
        <dbReference type="ARBA" id="ARBA00022679"/>
    </source>
</evidence>
<dbReference type="InterPro" id="IPR050106">
    <property type="entry name" value="HistidinolP_aminotransfase"/>
</dbReference>
<keyword evidence="3 7" id="KW-0808">Transferase</keyword>
<dbReference type="SUPFAM" id="SSF53383">
    <property type="entry name" value="PLP-dependent transferases"/>
    <property type="match status" value="1"/>
</dbReference>
<dbReference type="PANTHER" id="PTHR43643">
    <property type="entry name" value="HISTIDINOL-PHOSPHATE AMINOTRANSFERASE 2"/>
    <property type="match status" value="1"/>
</dbReference>
<reference evidence="7 8" key="1">
    <citation type="journal article" date="2015" name="Genome Announc.">
        <title>Complete Genome Sequence of Pseudoxanthomonas suwonensis Strain J1, a Cellulose-Degrading Bacterium Isolated from Leaf- and Wood-Enriched Soil.</title>
        <authorList>
            <person name="Hou L."/>
            <person name="Jiang J."/>
            <person name="Xu Z."/>
            <person name="Zhou Y."/>
            <person name="Leung F.C."/>
        </authorList>
    </citation>
    <scope>NUCLEOTIDE SEQUENCE [LARGE SCALE GENOMIC DNA]</scope>
    <source>
        <strain evidence="7 8">J1</strain>
    </source>
</reference>
<feature type="domain" description="Aminotransferase class I/classII large" evidence="6">
    <location>
        <begin position="79"/>
        <end position="360"/>
    </location>
</feature>
<dbReference type="OrthoDB" id="9813612at2"/>
<gene>
    <name evidence="7" type="ORF">WQ53_14735</name>
</gene>
<dbReference type="PROSITE" id="PS51318">
    <property type="entry name" value="TAT"/>
    <property type="match status" value="1"/>
</dbReference>
<proteinExistence type="inferred from homology"/>
<dbReference type="Gene3D" id="3.90.1150.10">
    <property type="entry name" value="Aspartate Aminotransferase, domain 1"/>
    <property type="match status" value="1"/>
</dbReference>
<dbReference type="Pfam" id="PF00155">
    <property type="entry name" value="Aminotran_1_2"/>
    <property type="match status" value="1"/>
</dbReference>
<evidence type="ECO:0000259" key="6">
    <source>
        <dbReference type="Pfam" id="PF00155"/>
    </source>
</evidence>
<keyword evidence="4" id="KW-0663">Pyridoxal phosphate</keyword>
<evidence type="ECO:0000256" key="1">
    <source>
        <dbReference type="ARBA" id="ARBA00007970"/>
    </source>
</evidence>
<evidence type="ECO:0000256" key="5">
    <source>
        <dbReference type="SAM" id="SignalP"/>
    </source>
</evidence>
<evidence type="ECO:0000313" key="8">
    <source>
        <dbReference type="Proteomes" id="UP000033067"/>
    </source>
</evidence>
<evidence type="ECO:0000313" key="7">
    <source>
        <dbReference type="EMBL" id="AKC87829.1"/>
    </source>
</evidence>
<dbReference type="GO" id="GO:0030170">
    <property type="term" value="F:pyridoxal phosphate binding"/>
    <property type="evidence" value="ECO:0007669"/>
    <property type="project" value="InterPro"/>
</dbReference>
<evidence type="ECO:0000256" key="2">
    <source>
        <dbReference type="ARBA" id="ARBA00022576"/>
    </source>
</evidence>
<dbReference type="Gene3D" id="3.40.640.10">
    <property type="entry name" value="Type I PLP-dependent aspartate aminotransferase-like (Major domain)"/>
    <property type="match status" value="1"/>
</dbReference>
<dbReference type="GO" id="GO:0004400">
    <property type="term" value="F:histidinol-phosphate transaminase activity"/>
    <property type="evidence" value="ECO:0007669"/>
    <property type="project" value="UniProtKB-EC"/>
</dbReference>
<dbReference type="PANTHER" id="PTHR43643:SF3">
    <property type="entry name" value="HISTIDINOL-PHOSPHATE AMINOTRANSFERASE"/>
    <property type="match status" value="1"/>
</dbReference>
<sequence length="376" mass="38686">MSVAVSRRSFLRGSGLAAAGALLPSAGTAAAAARPAPAPAAPVMLNFNECPLGPSPAAQEAVRAILPSSGRYQFGLRGELAAEFAAQNALPVDHVAVHAGSSDPLDRAALAFTSPRRAVVVPDPTFDAVADTAAAHGAPVHRIPLRADGSHDVRAMAAADPQAGLLYVCNPNNPTGSVTAHGDIAWLLANKPAGSVLLVDEAYIHYADAPSMLDQVRAGGELVVLRTFSKLYGMAGLRLGLALGRPDLLARLAAFGSNPLPVTALAAGLASLREPALVPARKRENAAVRDETIAWLAARGYPCLPSQANCFMVDVRGDGAAFARALAAEGVVVGRSWPVWPQRVRVTVGTREEMARFRDAFAQVAAAGATVASAAA</sequence>
<feature type="signal peptide" evidence="5">
    <location>
        <begin position="1"/>
        <end position="31"/>
    </location>
</feature>
<dbReference type="InterPro" id="IPR006311">
    <property type="entry name" value="TAT_signal"/>
</dbReference>